<proteinExistence type="predicted"/>
<sequence length="266" mass="28327">MLKKAGATKAPSPRTDNPFYRKCNCLNFATVTIPNFWRHFRFSCQDDAAGAAASSLANASIPPPIPSTRYNSREKIFYGFSLRELEIGRIIQPGVGPISPSPCCLPVARTLGSVSITTGCFIHSKMGEANDYPQRLPIAKTQTDSGVTVNDTLESSTLSPGILFDRSHRDISSLLRWLWLNTAIGGSRSGASLAASASGTLSVLTFSALVYAISSFVSDGKADELSLGECRQIGRCSTLIHGSINVRGSSLLSASSSDMQSLCAPK</sequence>
<feature type="domain" description="DUF6536" evidence="1">
    <location>
        <begin position="188"/>
        <end position="265"/>
    </location>
</feature>
<name>A0A6A5YVQ6_9PLEO</name>
<evidence type="ECO:0000313" key="2">
    <source>
        <dbReference type="EMBL" id="KAF2111309.1"/>
    </source>
</evidence>
<accession>A0A6A5YVQ6</accession>
<dbReference type="Proteomes" id="UP000799770">
    <property type="component" value="Unassembled WGS sequence"/>
</dbReference>
<evidence type="ECO:0000313" key="3">
    <source>
        <dbReference type="Proteomes" id="UP000799770"/>
    </source>
</evidence>
<dbReference type="EMBL" id="ML977335">
    <property type="protein sequence ID" value="KAF2111309.1"/>
    <property type="molecule type" value="Genomic_DNA"/>
</dbReference>
<dbReference type="InterPro" id="IPR046623">
    <property type="entry name" value="DUF6536"/>
</dbReference>
<keyword evidence="3" id="KW-1185">Reference proteome</keyword>
<protein>
    <recommendedName>
        <fullName evidence="1">DUF6536 domain-containing protein</fullName>
    </recommendedName>
</protein>
<gene>
    <name evidence="2" type="ORF">BDV96DRAFT_603415</name>
</gene>
<reference evidence="2" key="1">
    <citation type="journal article" date="2020" name="Stud. Mycol.">
        <title>101 Dothideomycetes genomes: a test case for predicting lifestyles and emergence of pathogens.</title>
        <authorList>
            <person name="Haridas S."/>
            <person name="Albert R."/>
            <person name="Binder M."/>
            <person name="Bloem J."/>
            <person name="Labutti K."/>
            <person name="Salamov A."/>
            <person name="Andreopoulos B."/>
            <person name="Baker S."/>
            <person name="Barry K."/>
            <person name="Bills G."/>
            <person name="Bluhm B."/>
            <person name="Cannon C."/>
            <person name="Castanera R."/>
            <person name="Culley D."/>
            <person name="Daum C."/>
            <person name="Ezra D."/>
            <person name="Gonzalez J."/>
            <person name="Henrissat B."/>
            <person name="Kuo A."/>
            <person name="Liang C."/>
            <person name="Lipzen A."/>
            <person name="Lutzoni F."/>
            <person name="Magnuson J."/>
            <person name="Mondo S."/>
            <person name="Nolan M."/>
            <person name="Ohm R."/>
            <person name="Pangilinan J."/>
            <person name="Park H.-J."/>
            <person name="Ramirez L."/>
            <person name="Alfaro M."/>
            <person name="Sun H."/>
            <person name="Tritt A."/>
            <person name="Yoshinaga Y."/>
            <person name="Zwiers L.-H."/>
            <person name="Turgeon B."/>
            <person name="Goodwin S."/>
            <person name="Spatafora J."/>
            <person name="Crous P."/>
            <person name="Grigoriev I."/>
        </authorList>
    </citation>
    <scope>NUCLEOTIDE SEQUENCE</scope>
    <source>
        <strain evidence="2">CBS 627.86</strain>
    </source>
</reference>
<evidence type="ECO:0000259" key="1">
    <source>
        <dbReference type="Pfam" id="PF20163"/>
    </source>
</evidence>
<dbReference type="AlphaFoldDB" id="A0A6A5YVQ6"/>
<organism evidence="2 3">
    <name type="scientific">Lophiotrema nucula</name>
    <dbReference type="NCBI Taxonomy" id="690887"/>
    <lineage>
        <taxon>Eukaryota</taxon>
        <taxon>Fungi</taxon>
        <taxon>Dikarya</taxon>
        <taxon>Ascomycota</taxon>
        <taxon>Pezizomycotina</taxon>
        <taxon>Dothideomycetes</taxon>
        <taxon>Pleosporomycetidae</taxon>
        <taxon>Pleosporales</taxon>
        <taxon>Lophiotremataceae</taxon>
        <taxon>Lophiotrema</taxon>
    </lineage>
</organism>
<dbReference type="Pfam" id="PF20163">
    <property type="entry name" value="DUF6536"/>
    <property type="match status" value="1"/>
</dbReference>